<gene>
    <name evidence="5" type="ORF">FSB_LOCUS42817</name>
</gene>
<dbReference type="EMBL" id="OIVN01004003">
    <property type="protein sequence ID" value="SPD14935.1"/>
    <property type="molecule type" value="Genomic_DNA"/>
</dbReference>
<dbReference type="InterPro" id="IPR031052">
    <property type="entry name" value="FHY3/FAR1"/>
</dbReference>
<dbReference type="GO" id="GO:0005634">
    <property type="term" value="C:nucleus"/>
    <property type="evidence" value="ECO:0007669"/>
    <property type="project" value="UniProtKB-SubCell"/>
</dbReference>
<name>A0A2N9HSH0_FAGSY</name>
<feature type="domain" description="FAR1" evidence="3">
    <location>
        <begin position="59"/>
        <end position="146"/>
    </location>
</feature>
<dbReference type="Pfam" id="PF03101">
    <property type="entry name" value="FAR1"/>
    <property type="match status" value="1"/>
</dbReference>
<evidence type="ECO:0000256" key="2">
    <source>
        <dbReference type="SAM" id="MobiDB-lite"/>
    </source>
</evidence>
<dbReference type="GO" id="GO:0006355">
    <property type="term" value="P:regulation of DNA-templated transcription"/>
    <property type="evidence" value="ECO:0007669"/>
    <property type="project" value="UniProtKB-UniRule"/>
</dbReference>
<organism evidence="5">
    <name type="scientific">Fagus sylvatica</name>
    <name type="common">Beechnut</name>
    <dbReference type="NCBI Taxonomy" id="28930"/>
    <lineage>
        <taxon>Eukaryota</taxon>
        <taxon>Viridiplantae</taxon>
        <taxon>Streptophyta</taxon>
        <taxon>Embryophyta</taxon>
        <taxon>Tracheophyta</taxon>
        <taxon>Spermatophyta</taxon>
        <taxon>Magnoliopsida</taxon>
        <taxon>eudicotyledons</taxon>
        <taxon>Gunneridae</taxon>
        <taxon>Pentapetalae</taxon>
        <taxon>rosids</taxon>
        <taxon>fabids</taxon>
        <taxon>Fagales</taxon>
        <taxon>Fagaceae</taxon>
        <taxon>Fagus</taxon>
    </lineage>
</organism>
<feature type="domain" description="MULE transposase" evidence="4">
    <location>
        <begin position="265"/>
        <end position="316"/>
    </location>
</feature>
<feature type="region of interest" description="Disordered" evidence="2">
    <location>
        <begin position="640"/>
        <end position="661"/>
    </location>
</feature>
<evidence type="ECO:0000259" key="3">
    <source>
        <dbReference type="Pfam" id="PF03101"/>
    </source>
</evidence>
<feature type="compositionally biased region" description="Polar residues" evidence="2">
    <location>
        <begin position="377"/>
        <end position="386"/>
    </location>
</feature>
<dbReference type="AlphaFoldDB" id="A0A2N9HSH0"/>
<comment type="similarity">
    <text evidence="1">Belongs to the FHY3/FAR1 family.</text>
</comment>
<accession>A0A2N9HSH0</accession>
<feature type="compositionally biased region" description="Low complexity" evidence="2">
    <location>
        <begin position="640"/>
        <end position="649"/>
    </location>
</feature>
<proteinExistence type="inferred from homology"/>
<protein>
    <recommendedName>
        <fullName evidence="1">Protein FAR1-RELATED SEQUENCE</fullName>
    </recommendedName>
</protein>
<keyword evidence="1" id="KW-0479">Metal-binding</keyword>
<dbReference type="PANTHER" id="PTHR31669:SF283">
    <property type="entry name" value="PROTEIN FAR1-RELATED SEQUENCE"/>
    <property type="match status" value="1"/>
</dbReference>
<dbReference type="PANTHER" id="PTHR31669">
    <property type="entry name" value="PROTEIN FAR1-RELATED SEQUENCE 10-RELATED"/>
    <property type="match status" value="1"/>
</dbReference>
<keyword evidence="1" id="KW-0539">Nucleus</keyword>
<evidence type="ECO:0000259" key="4">
    <source>
        <dbReference type="Pfam" id="PF10551"/>
    </source>
</evidence>
<reference evidence="5" key="1">
    <citation type="submission" date="2018-02" db="EMBL/GenBank/DDBJ databases">
        <authorList>
            <person name="Cohen D.B."/>
            <person name="Kent A.D."/>
        </authorList>
    </citation>
    <scope>NUCLEOTIDE SEQUENCE</scope>
</reference>
<comment type="subcellular location">
    <subcellularLocation>
        <location evidence="1">Nucleus</location>
    </subcellularLocation>
</comment>
<comment type="function">
    <text evidence="1">Putative transcription activator involved in regulating light control of development.</text>
</comment>
<evidence type="ECO:0000313" key="5">
    <source>
        <dbReference type="EMBL" id="SPD14935.1"/>
    </source>
</evidence>
<keyword evidence="1" id="KW-0862">Zinc</keyword>
<dbReference type="GO" id="GO:0008270">
    <property type="term" value="F:zinc ion binding"/>
    <property type="evidence" value="ECO:0007669"/>
    <property type="project" value="UniProtKB-UniRule"/>
</dbReference>
<evidence type="ECO:0000256" key="1">
    <source>
        <dbReference type="RuleBase" id="RU367018"/>
    </source>
</evidence>
<dbReference type="Pfam" id="PF10551">
    <property type="entry name" value="MULE"/>
    <property type="match status" value="1"/>
</dbReference>
<keyword evidence="1" id="KW-0863">Zinc-finger</keyword>
<sequence>MSTSEMDGVRSFAASTSFVEDLPQPVEGNMRDTPESVLRNSVIESRVGMEFDSLIEVTEFYKKYSYSKGFATMIRNSRKKKGFNETSYINLKCNQEGIYSSSVDDASKKRTTIKNSCEVGIKVLMDITDRKWRILGFIENHNHDLSSSKSRHFVAFRHISTDTRRRLLINDNAGVRVNSSIKSSIIEAGGYHTYNQKDVRNFLDKECRLKCREGDGQALHDYFVRMQGKNSNFYHVLDLDDELRVRNVFWVDARSRVAYESFHDVIIFDTTYLTNKYDMPFTPFIGVNHHGESIILGCGLLSGEDTDSFVWGLKGNISKAKSEFQSYNNHDKRLVFTINPQINIMVPENVVYGSPEKRKELVLHAIQWSTADYPAVHNQTQPQKQSAAAPAVMGDEGDDEEDEARAEKTKKSPMAAQIKWSTAAPTETKITTKAEKTQEVCHGHHHSRAVTTTAQHSGGPCSSTSQNLGSTNKVEKEILSDFECFKGKLECSSSSPMEKQFQESYIDEIFKWRKDIKRKHTYVSTCTDDVQHNPALERYEKLHRLAVSVLEIGAESVENFNVLEKLLIDLKDNFPRSCDKQPLSQRKNSVGAASDVVRTEVVGGSAYGDGSTSNMEYPMSMSHSNDEVIDLTNLMPSQSFVSESMSQSQAHGYEDQALNLT</sequence>
<feature type="region of interest" description="Disordered" evidence="2">
    <location>
        <begin position="377"/>
        <end position="416"/>
    </location>
</feature>
<dbReference type="InterPro" id="IPR018289">
    <property type="entry name" value="MULE_transposase_dom"/>
</dbReference>
<dbReference type="InterPro" id="IPR004330">
    <property type="entry name" value="FAR1_DNA_bnd_dom"/>
</dbReference>
<feature type="compositionally biased region" description="Acidic residues" evidence="2">
    <location>
        <begin position="395"/>
        <end position="404"/>
    </location>
</feature>